<dbReference type="InterPro" id="IPR005186">
    <property type="entry name" value="FlaG"/>
</dbReference>
<dbReference type="EMBL" id="CCRF01000084">
    <property type="protein sequence ID" value="CEE02765.1"/>
    <property type="molecule type" value="Genomic_DNA"/>
</dbReference>
<dbReference type="Pfam" id="PF03646">
    <property type="entry name" value="FlaG"/>
    <property type="match status" value="1"/>
</dbReference>
<dbReference type="PANTHER" id="PTHR37166">
    <property type="entry name" value="PROTEIN FLAG"/>
    <property type="match status" value="1"/>
</dbReference>
<gene>
    <name evidence="1" type="ORF">BT1A1_2976</name>
</gene>
<dbReference type="PANTHER" id="PTHR37166:SF1">
    <property type="entry name" value="PROTEIN FLAG"/>
    <property type="match status" value="1"/>
</dbReference>
<evidence type="ECO:0000313" key="2">
    <source>
        <dbReference type="Proteomes" id="UP000040576"/>
    </source>
</evidence>
<proteinExistence type="predicted"/>
<evidence type="ECO:0008006" key="3">
    <source>
        <dbReference type="Google" id="ProtNLM"/>
    </source>
</evidence>
<dbReference type="AlphaFoldDB" id="A0A090J4F4"/>
<sequence length="124" mass="14353">MVEKLINQEYVSTTRLTTNGINNQESNMTAHTKRENENYGNPIIESFQKVEKDKVEKIVEGLNDFLSPIPTSLRFVFHEKLNEYYVTVVNDDTHEVIKEIPPKKMLDLYAAIIEKIGLIVDEKI</sequence>
<dbReference type="RefSeq" id="WP_034772594.1">
    <property type="nucleotide sequence ID" value="NZ_CCRF01000084.1"/>
</dbReference>
<accession>A0A090J4F4</accession>
<dbReference type="Proteomes" id="UP000040576">
    <property type="component" value="Unassembled WGS sequence"/>
</dbReference>
<dbReference type="SUPFAM" id="SSF160214">
    <property type="entry name" value="FlaG-like"/>
    <property type="match status" value="1"/>
</dbReference>
<dbReference type="NCBIfam" id="NF005834">
    <property type="entry name" value="PRK07738.1"/>
    <property type="match status" value="1"/>
</dbReference>
<evidence type="ECO:0000313" key="1">
    <source>
        <dbReference type="EMBL" id="CEE02765.1"/>
    </source>
</evidence>
<protein>
    <recommendedName>
        <fullName evidence="3">Flagellar biosynthesis protein FlaG</fullName>
    </recommendedName>
</protein>
<dbReference type="Gene3D" id="3.30.160.170">
    <property type="entry name" value="FlaG-like"/>
    <property type="match status" value="1"/>
</dbReference>
<keyword evidence="2" id="KW-1185">Reference proteome</keyword>
<dbReference type="InterPro" id="IPR035924">
    <property type="entry name" value="FlaG-like_sf"/>
</dbReference>
<organism evidence="1 2">
    <name type="scientific">Caldibacillus thermoamylovorans</name>
    <dbReference type="NCBI Taxonomy" id="35841"/>
    <lineage>
        <taxon>Bacteria</taxon>
        <taxon>Bacillati</taxon>
        <taxon>Bacillota</taxon>
        <taxon>Bacilli</taxon>
        <taxon>Bacillales</taxon>
        <taxon>Bacillaceae</taxon>
        <taxon>Caldibacillus</taxon>
    </lineage>
</organism>
<name>A0A090J4F4_9BACI</name>
<reference evidence="1 2" key="1">
    <citation type="submission" date="2014-07" db="EMBL/GenBank/DDBJ databases">
        <authorList>
            <person name="Wibberg Daniel"/>
        </authorList>
    </citation>
    <scope>NUCLEOTIDE SEQUENCE [LARGE SCALE GENOMIC DNA]</scope>
</reference>